<feature type="signal peptide" evidence="5">
    <location>
        <begin position="1"/>
        <end position="20"/>
    </location>
</feature>
<evidence type="ECO:0000256" key="4">
    <source>
        <dbReference type="ARBA" id="ARBA00023263"/>
    </source>
</evidence>
<dbReference type="Pfam" id="PF06321">
    <property type="entry name" value="P_gingi_FimA"/>
    <property type="match status" value="1"/>
</dbReference>
<evidence type="ECO:0000313" key="8">
    <source>
        <dbReference type="Proteomes" id="UP000501780"/>
    </source>
</evidence>
<dbReference type="AlphaFoldDB" id="A0A6H0KNX3"/>
<gene>
    <name evidence="7" type="ORF">BacF7301_12275</name>
</gene>
<evidence type="ECO:0000259" key="6">
    <source>
        <dbReference type="Pfam" id="PF06321"/>
    </source>
</evidence>
<feature type="chain" id="PRO_5026240511" description="Major fimbrial subunit protein N-terminal domain-containing protein" evidence="5">
    <location>
        <begin position="21"/>
        <end position="732"/>
    </location>
</feature>
<evidence type="ECO:0000256" key="5">
    <source>
        <dbReference type="SAM" id="SignalP"/>
    </source>
</evidence>
<dbReference type="KEGG" id="bfc:BacF7301_12275"/>
<evidence type="ECO:0000313" key="7">
    <source>
        <dbReference type="EMBL" id="QIU94873.1"/>
    </source>
</evidence>
<dbReference type="InterPro" id="IPR029141">
    <property type="entry name" value="FimA_N"/>
</dbReference>
<name>A0A6H0KNX3_9BACE</name>
<comment type="similarity">
    <text evidence="2">Belongs to the bacteroidetes fimbrillin superfamily. FimA/Mfa1 family.</text>
</comment>
<comment type="subcellular location">
    <subcellularLocation>
        <location evidence="1">Fimbrium</location>
    </subcellularLocation>
</comment>
<evidence type="ECO:0000256" key="1">
    <source>
        <dbReference type="ARBA" id="ARBA00004561"/>
    </source>
</evidence>
<accession>A0A6H0KNX3</accession>
<keyword evidence="8" id="KW-1185">Reference proteome</keyword>
<evidence type="ECO:0000256" key="2">
    <source>
        <dbReference type="ARBA" id="ARBA00006011"/>
    </source>
</evidence>
<reference evidence="7 8" key="1">
    <citation type="submission" date="2020-03" db="EMBL/GenBank/DDBJ databases">
        <title>Genomic analysis of Bacteroides faecium CBA7301.</title>
        <authorList>
            <person name="Kim J."/>
            <person name="Roh S.W."/>
        </authorList>
    </citation>
    <scope>NUCLEOTIDE SEQUENCE [LARGE SCALE GENOMIC DNA]</scope>
    <source>
        <strain evidence="7 8">CBA7301</strain>
    </source>
</reference>
<sequence>MIKNIRLAVFGATLSILASACTDDTFSGTSPVRMEGKASIPLVVTIPDAQIVQTRTGGSGDASIEKLNVLLFDNSAGDTNEGGVKLVAHRSVDGTAATVELPLSSGSSRLVYVVANAGKYLSTLPVSDTDLKETGGGYKYSLTDIRSMLTTASVSPDDKGFVTGDALPGIPVPMSGVVRFDSGLTSADAISVQLVRLLSKISVSTPLPASKFKIKGLTICNGAQTGNILMPASAADGKGSGRMGYSVVDSLLYAYPTFVGGADNQPVSVVVEAEYDGLAESSFYRLLISTDLSSPDNGLSLQRNHHYLIKINKVNINGYKNLDTAIASPPSNVDYNVTELNNYSNVTLIGGNFFSLDYERFIIYADSLEQLSTATMRTNYPLTTTPQGSVTVDDGLVLLGTDVFVGQDTVKTFNVKITSSYSHLEHSDSNPKGIHISLGSYHKTIEIIKRPSADIHPQSLEISDITDIKFISSSGDISPWWVNFSTEAVYTPFDIHTVIGKDLLSGSGFKAYVHIDENMNADYREVYFQTVSKTGGVPEKYILRQEGIKKYTLGFFGGAMQTGSNILQFSHQLVIEGYEENKEPLSLFPQDKYPATDTEKSALNAVFESGKKSTILLANTYNSPAALYCLNKNRDQNGNGKIDDDEVLWYLPGIRQGMGIMFYQVLTENLGSSYWSSSCCFNTFEDMYGKPVTTQGAYMMNTINYSGGYRFFCASFSDAATMKNSIRCVRDL</sequence>
<evidence type="ECO:0000256" key="3">
    <source>
        <dbReference type="ARBA" id="ARBA00022729"/>
    </source>
</evidence>
<organism evidence="7 8">
    <name type="scientific">Bacteroides faecium</name>
    <dbReference type="NCBI Taxonomy" id="2715212"/>
    <lineage>
        <taxon>Bacteria</taxon>
        <taxon>Pseudomonadati</taxon>
        <taxon>Bacteroidota</taxon>
        <taxon>Bacteroidia</taxon>
        <taxon>Bacteroidales</taxon>
        <taxon>Bacteroidaceae</taxon>
        <taxon>Bacteroides</taxon>
    </lineage>
</organism>
<feature type="domain" description="Major fimbrial subunit protein N-terminal" evidence="6">
    <location>
        <begin position="54"/>
        <end position="123"/>
    </location>
</feature>
<protein>
    <recommendedName>
        <fullName evidence="6">Major fimbrial subunit protein N-terminal domain-containing protein</fullName>
    </recommendedName>
</protein>
<dbReference type="PROSITE" id="PS51257">
    <property type="entry name" value="PROKAR_LIPOPROTEIN"/>
    <property type="match status" value="1"/>
</dbReference>
<dbReference type="EMBL" id="CP050831">
    <property type="protein sequence ID" value="QIU94873.1"/>
    <property type="molecule type" value="Genomic_DNA"/>
</dbReference>
<keyword evidence="4" id="KW-0281">Fimbrium</keyword>
<dbReference type="PROSITE" id="PS00018">
    <property type="entry name" value="EF_HAND_1"/>
    <property type="match status" value="1"/>
</dbReference>
<keyword evidence="3 5" id="KW-0732">Signal</keyword>
<dbReference type="InterPro" id="IPR018247">
    <property type="entry name" value="EF_Hand_1_Ca_BS"/>
</dbReference>
<proteinExistence type="inferred from homology"/>
<dbReference type="GO" id="GO:0009289">
    <property type="term" value="C:pilus"/>
    <property type="evidence" value="ECO:0007669"/>
    <property type="project" value="UniProtKB-SubCell"/>
</dbReference>
<dbReference type="Proteomes" id="UP000501780">
    <property type="component" value="Chromosome"/>
</dbReference>
<dbReference type="RefSeq" id="WP_167963173.1">
    <property type="nucleotide sequence ID" value="NZ_CP050831.1"/>
</dbReference>